<dbReference type="SUPFAM" id="SSF53448">
    <property type="entry name" value="Nucleotide-diphospho-sugar transferases"/>
    <property type="match status" value="1"/>
</dbReference>
<dbReference type="InterPro" id="IPR001173">
    <property type="entry name" value="Glyco_trans_2-like"/>
</dbReference>
<proteinExistence type="inferred from homology"/>
<evidence type="ECO:0000256" key="1">
    <source>
        <dbReference type="ARBA" id="ARBA00006739"/>
    </source>
</evidence>
<dbReference type="AlphaFoldDB" id="A0A1G5WXW0"/>
<comment type="similarity">
    <text evidence="1">Belongs to the glycosyltransferase 2 family.</text>
</comment>
<organism evidence="5 6">
    <name type="scientific">Methanobrevibacter millerae</name>
    <dbReference type="NCBI Taxonomy" id="230361"/>
    <lineage>
        <taxon>Archaea</taxon>
        <taxon>Methanobacteriati</taxon>
        <taxon>Methanobacteriota</taxon>
        <taxon>Methanomada group</taxon>
        <taxon>Methanobacteria</taxon>
        <taxon>Methanobacteriales</taxon>
        <taxon>Methanobacteriaceae</taxon>
        <taxon>Methanobrevibacter</taxon>
    </lineage>
</organism>
<dbReference type="RefSeq" id="WP_149732318.1">
    <property type="nucleotide sequence ID" value="NZ_FMXB01000014.1"/>
</dbReference>
<keyword evidence="2 5" id="KW-0328">Glycosyltransferase</keyword>
<evidence type="ECO:0000259" key="4">
    <source>
        <dbReference type="Pfam" id="PF00535"/>
    </source>
</evidence>
<dbReference type="OrthoDB" id="11098at2157"/>
<dbReference type="GO" id="GO:0004582">
    <property type="term" value="F:dolichyl-phosphate beta-D-mannosyltransferase activity"/>
    <property type="evidence" value="ECO:0007669"/>
    <property type="project" value="InterPro"/>
</dbReference>
<keyword evidence="6" id="KW-1185">Reference proteome</keyword>
<dbReference type="Proteomes" id="UP000323439">
    <property type="component" value="Unassembled WGS sequence"/>
</dbReference>
<gene>
    <name evidence="5" type="ORF">SAMN02910315_01799</name>
</gene>
<dbReference type="PANTHER" id="PTHR43398">
    <property type="entry name" value="DOLICHOL-PHOSPHATE MANNOSYLTRANSFERASE SUBUNIT 1"/>
    <property type="match status" value="1"/>
</dbReference>
<evidence type="ECO:0000313" key="5">
    <source>
        <dbReference type="EMBL" id="SDA62983.1"/>
    </source>
</evidence>
<accession>A0A1G5WXW0</accession>
<dbReference type="InterPro" id="IPR029044">
    <property type="entry name" value="Nucleotide-diphossugar_trans"/>
</dbReference>
<reference evidence="5 6" key="1">
    <citation type="submission" date="2016-10" db="EMBL/GenBank/DDBJ databases">
        <authorList>
            <person name="Varghese N."/>
            <person name="Submissions S."/>
        </authorList>
    </citation>
    <scope>NUCLEOTIDE SEQUENCE [LARGE SCALE GENOMIC DNA]</scope>
    <source>
        <strain evidence="5 6">DSM 16643</strain>
    </source>
</reference>
<dbReference type="InterPro" id="IPR039528">
    <property type="entry name" value="DPM1-like"/>
</dbReference>
<name>A0A1G5WXW0_9EURY</name>
<dbReference type="Pfam" id="PF00535">
    <property type="entry name" value="Glycos_transf_2"/>
    <property type="match status" value="1"/>
</dbReference>
<dbReference type="Gene3D" id="3.90.550.10">
    <property type="entry name" value="Spore Coat Polysaccharide Biosynthesis Protein SpsA, Chain A"/>
    <property type="match status" value="1"/>
</dbReference>
<protein>
    <submittedName>
        <fullName evidence="5">Dolichol-phosphate mannosyltransferase</fullName>
    </submittedName>
</protein>
<dbReference type="PANTHER" id="PTHR43398:SF1">
    <property type="entry name" value="DOLICHOL-PHOSPHATE MANNOSYLTRANSFERASE SUBUNIT 1"/>
    <property type="match status" value="1"/>
</dbReference>
<sequence>MSDVLKKGISMVLLSYEEEENLRVLLPQIKEKLEECGEPYEVIVVDTMEPLDNTKEVCKENGVRYVNQDKTGFGDAYRKGIRSAQYQKYFIMDSDGSHNPKYIPDIYHIFMNEQADIAIGSRYTEGGVSNDVLISQIISRSLNKIYGVILGINAKELSTNFRLYHTCMLKEVEPELISKHFDVGEEVLLKLKIKKSARGEKIKVVETPIIFDERIYGNSTRLLFALSVAYIKSILYLSALRLNEELKRH</sequence>
<evidence type="ECO:0000256" key="3">
    <source>
        <dbReference type="ARBA" id="ARBA00022679"/>
    </source>
</evidence>
<evidence type="ECO:0000256" key="2">
    <source>
        <dbReference type="ARBA" id="ARBA00022676"/>
    </source>
</evidence>
<evidence type="ECO:0000313" key="6">
    <source>
        <dbReference type="Proteomes" id="UP000323439"/>
    </source>
</evidence>
<dbReference type="EMBL" id="FMXB01000014">
    <property type="protein sequence ID" value="SDA62983.1"/>
    <property type="molecule type" value="Genomic_DNA"/>
</dbReference>
<keyword evidence="3 5" id="KW-0808">Transferase</keyword>
<feature type="domain" description="Glycosyltransferase 2-like" evidence="4">
    <location>
        <begin position="11"/>
        <end position="167"/>
    </location>
</feature>